<dbReference type="EMBL" id="ASGP02000001">
    <property type="protein sequence ID" value="KAH9527408.1"/>
    <property type="molecule type" value="Genomic_DNA"/>
</dbReference>
<reference evidence="1" key="2">
    <citation type="journal article" date="2022" name="Res Sq">
        <title>Comparative Genomics Reveals Insights into the Divergent Evolution of Astigmatic Mites and Household Pest Adaptations.</title>
        <authorList>
            <person name="Xiong Q."/>
            <person name="Wan A.T.-Y."/>
            <person name="Liu X.-Y."/>
            <person name="Fung C.S.-H."/>
            <person name="Xiao X."/>
            <person name="Malainual N."/>
            <person name="Hou J."/>
            <person name="Wang L."/>
            <person name="Wang M."/>
            <person name="Yang K."/>
            <person name="Cui Y."/>
            <person name="Leung E."/>
            <person name="Nong W."/>
            <person name="Shin S.-K."/>
            <person name="Au S."/>
            <person name="Jeong K.Y."/>
            <person name="Chew F.T."/>
            <person name="Hui J."/>
            <person name="Leung T.F."/>
            <person name="Tungtrongchitr A."/>
            <person name="Zhong N."/>
            <person name="Liu Z."/>
            <person name="Tsui S."/>
        </authorList>
    </citation>
    <scope>NUCLEOTIDE SEQUENCE</scope>
    <source>
        <strain evidence="1">Derf</strain>
        <tissue evidence="1">Whole organism</tissue>
    </source>
</reference>
<comment type="caution">
    <text evidence="1">The sequence shown here is derived from an EMBL/GenBank/DDBJ whole genome shotgun (WGS) entry which is preliminary data.</text>
</comment>
<proteinExistence type="predicted"/>
<sequence length="75" mass="9040">MFTNQQQKHQPKFLGPYQHRKDLWEEDLRQFLDELDCVEQFEFEREQLDSGNNLKLKMKHSSKVSSYCGMSNSQK</sequence>
<organism evidence="1 2">
    <name type="scientific">Dermatophagoides farinae</name>
    <name type="common">American house dust mite</name>
    <dbReference type="NCBI Taxonomy" id="6954"/>
    <lineage>
        <taxon>Eukaryota</taxon>
        <taxon>Metazoa</taxon>
        <taxon>Ecdysozoa</taxon>
        <taxon>Arthropoda</taxon>
        <taxon>Chelicerata</taxon>
        <taxon>Arachnida</taxon>
        <taxon>Acari</taxon>
        <taxon>Acariformes</taxon>
        <taxon>Sarcoptiformes</taxon>
        <taxon>Astigmata</taxon>
        <taxon>Psoroptidia</taxon>
        <taxon>Analgoidea</taxon>
        <taxon>Pyroglyphidae</taxon>
        <taxon>Dermatophagoidinae</taxon>
        <taxon>Dermatophagoides</taxon>
    </lineage>
</organism>
<name>A0A922L9M1_DERFA</name>
<reference evidence="1" key="1">
    <citation type="submission" date="2013-05" db="EMBL/GenBank/DDBJ databases">
        <authorList>
            <person name="Yim A.K.Y."/>
            <person name="Chan T.F."/>
            <person name="Ji K.M."/>
            <person name="Liu X.Y."/>
            <person name="Zhou J.W."/>
            <person name="Li R.Q."/>
            <person name="Yang K.Y."/>
            <person name="Li J."/>
            <person name="Li M."/>
            <person name="Law P.T.W."/>
            <person name="Wu Y.L."/>
            <person name="Cai Z.L."/>
            <person name="Qin H."/>
            <person name="Bao Y."/>
            <person name="Leung R.K.K."/>
            <person name="Ng P.K.S."/>
            <person name="Zou J."/>
            <person name="Zhong X.J."/>
            <person name="Ran P.X."/>
            <person name="Zhong N.S."/>
            <person name="Liu Z.G."/>
            <person name="Tsui S.K.W."/>
        </authorList>
    </citation>
    <scope>NUCLEOTIDE SEQUENCE</scope>
    <source>
        <strain evidence="1">Derf</strain>
        <tissue evidence="1">Whole organism</tissue>
    </source>
</reference>
<protein>
    <submittedName>
        <fullName evidence="1">Uncharacterized protein</fullName>
    </submittedName>
</protein>
<accession>A0A922L9M1</accession>
<dbReference type="AlphaFoldDB" id="A0A922L9M1"/>
<evidence type="ECO:0000313" key="1">
    <source>
        <dbReference type="EMBL" id="KAH9527408.1"/>
    </source>
</evidence>
<keyword evidence="2" id="KW-1185">Reference proteome</keyword>
<evidence type="ECO:0000313" key="2">
    <source>
        <dbReference type="Proteomes" id="UP000790347"/>
    </source>
</evidence>
<gene>
    <name evidence="1" type="ORF">DERF_001425</name>
</gene>
<dbReference type="Proteomes" id="UP000790347">
    <property type="component" value="Unassembled WGS sequence"/>
</dbReference>